<dbReference type="InterPro" id="IPR001387">
    <property type="entry name" value="Cro/C1-type_HTH"/>
</dbReference>
<dbReference type="InterPro" id="IPR010982">
    <property type="entry name" value="Lambda_DNA-bd_dom_sf"/>
</dbReference>
<dbReference type="InterPro" id="IPR041413">
    <property type="entry name" value="MLTR_LBD"/>
</dbReference>
<evidence type="ECO:0000313" key="4">
    <source>
        <dbReference type="Proteomes" id="UP001499967"/>
    </source>
</evidence>
<organism evidence="3 4">
    <name type="scientific">Pseudonocardia zijingensis</name>
    <dbReference type="NCBI Taxonomy" id="153376"/>
    <lineage>
        <taxon>Bacteria</taxon>
        <taxon>Bacillati</taxon>
        <taxon>Actinomycetota</taxon>
        <taxon>Actinomycetes</taxon>
        <taxon>Pseudonocardiales</taxon>
        <taxon>Pseudonocardiaceae</taxon>
        <taxon>Pseudonocardia</taxon>
    </lineage>
</organism>
<dbReference type="Pfam" id="PF17765">
    <property type="entry name" value="MLTR_LBD"/>
    <property type="match status" value="1"/>
</dbReference>
<feature type="region of interest" description="Disordered" evidence="1">
    <location>
        <begin position="1"/>
        <end position="27"/>
    </location>
</feature>
<dbReference type="EMBL" id="BAAAHP010000011">
    <property type="protein sequence ID" value="GAA0921604.1"/>
    <property type="molecule type" value="Genomic_DNA"/>
</dbReference>
<accession>A0ABP3ZGF8</accession>
<dbReference type="PANTHER" id="PTHR35010">
    <property type="entry name" value="BLL4672 PROTEIN-RELATED"/>
    <property type="match status" value="1"/>
</dbReference>
<dbReference type="SMART" id="SM00530">
    <property type="entry name" value="HTH_XRE"/>
    <property type="match status" value="1"/>
</dbReference>
<dbReference type="Gene3D" id="1.10.260.40">
    <property type="entry name" value="lambda repressor-like DNA-binding domains"/>
    <property type="match status" value="1"/>
</dbReference>
<comment type="caution">
    <text evidence="3">The sequence shown here is derived from an EMBL/GenBank/DDBJ whole genome shotgun (WGS) entry which is preliminary data.</text>
</comment>
<protein>
    <submittedName>
        <fullName evidence="3">Helix-turn-helix domain-containing protein</fullName>
    </submittedName>
</protein>
<dbReference type="Pfam" id="PF13560">
    <property type="entry name" value="HTH_31"/>
    <property type="match status" value="1"/>
</dbReference>
<keyword evidence="4" id="KW-1185">Reference proteome</keyword>
<gene>
    <name evidence="3" type="ORF">GCM10009559_04660</name>
</gene>
<dbReference type="CDD" id="cd00093">
    <property type="entry name" value="HTH_XRE"/>
    <property type="match status" value="1"/>
</dbReference>
<evidence type="ECO:0000256" key="1">
    <source>
        <dbReference type="SAM" id="MobiDB-lite"/>
    </source>
</evidence>
<evidence type="ECO:0000313" key="3">
    <source>
        <dbReference type="EMBL" id="GAA0921604.1"/>
    </source>
</evidence>
<feature type="domain" description="HTH cro/C1-type" evidence="2">
    <location>
        <begin position="51"/>
        <end position="106"/>
    </location>
</feature>
<dbReference type="PROSITE" id="PS50943">
    <property type="entry name" value="HTH_CROC1"/>
    <property type="match status" value="1"/>
</dbReference>
<dbReference type="Proteomes" id="UP001499967">
    <property type="component" value="Unassembled WGS sequence"/>
</dbReference>
<reference evidence="4" key="1">
    <citation type="journal article" date="2019" name="Int. J. Syst. Evol. Microbiol.">
        <title>The Global Catalogue of Microorganisms (GCM) 10K type strain sequencing project: providing services to taxonomists for standard genome sequencing and annotation.</title>
        <authorList>
            <consortium name="The Broad Institute Genomics Platform"/>
            <consortium name="The Broad Institute Genome Sequencing Center for Infectious Disease"/>
            <person name="Wu L."/>
            <person name="Ma J."/>
        </authorList>
    </citation>
    <scope>NUCLEOTIDE SEQUENCE [LARGE SCALE GENOMIC DNA]</scope>
    <source>
        <strain evidence="4">JCM 11117</strain>
    </source>
</reference>
<sequence>MPMLGRAAERIQDRHQPGTGRSYPGEVPEQLGEFLRSRRERLSPEAVGLPLRRRRRTPGLRREEVAELAGIGVDWYVRLEQGRPVHPSPQTVEALARALRLDDTDRRHLRALADAGMPPAFRRETVPDGLRAVVETLERPAYVTGRRWDLLVWNAAAAELFGDFHAKPEDDRNILVYLLLDPAARALFGAGWAEVARHAVAQFRAVHDLAAPDPAFTDLSARLRDGCPELAGWWDEHRVAAPGSGRKLLHLPGGPVAYEYVTLQATDDPALRLSVYSRSVAPVPGADSFRTRSG</sequence>
<dbReference type="Gene3D" id="3.30.450.180">
    <property type="match status" value="1"/>
</dbReference>
<evidence type="ECO:0000259" key="2">
    <source>
        <dbReference type="PROSITE" id="PS50943"/>
    </source>
</evidence>
<name>A0ABP3ZGF8_9PSEU</name>
<proteinExistence type="predicted"/>
<feature type="compositionally biased region" description="Basic and acidic residues" evidence="1">
    <location>
        <begin position="7"/>
        <end position="16"/>
    </location>
</feature>
<dbReference type="PANTHER" id="PTHR35010:SF3">
    <property type="entry name" value="BLL4873 PROTEIN"/>
    <property type="match status" value="1"/>
</dbReference>
<dbReference type="SUPFAM" id="SSF47413">
    <property type="entry name" value="lambda repressor-like DNA-binding domains"/>
    <property type="match status" value="1"/>
</dbReference>